<accession>A0A3E4EFI9</accession>
<proteinExistence type="predicted"/>
<name>A0A3E4EFI9_9FIRM</name>
<gene>
    <name evidence="1" type="ORF">DXD95_04125</name>
</gene>
<dbReference type="GO" id="GO:0003677">
    <property type="term" value="F:DNA binding"/>
    <property type="evidence" value="ECO:0007669"/>
    <property type="project" value="InterPro"/>
</dbReference>
<dbReference type="RefSeq" id="WP_117481879.1">
    <property type="nucleotide sequence ID" value="NZ_QSOB01000004.1"/>
</dbReference>
<dbReference type="NCBIfam" id="TIGR01764">
    <property type="entry name" value="excise"/>
    <property type="match status" value="1"/>
</dbReference>
<dbReference type="AlphaFoldDB" id="A0A3E4EFI9"/>
<evidence type="ECO:0008006" key="3">
    <source>
        <dbReference type="Google" id="ProtNLM"/>
    </source>
</evidence>
<sequence length="56" mass="6414">MNEKIFMTIREVAKTGILSEHTIRMMVKAGEVPHIMAGNRVLINYPKFIEQLQITA</sequence>
<organism evidence="1 2">
    <name type="scientific">Agathobacter rectalis</name>
    <dbReference type="NCBI Taxonomy" id="39491"/>
    <lineage>
        <taxon>Bacteria</taxon>
        <taxon>Bacillati</taxon>
        <taxon>Bacillota</taxon>
        <taxon>Clostridia</taxon>
        <taxon>Lachnospirales</taxon>
        <taxon>Lachnospiraceae</taxon>
        <taxon>Agathobacter</taxon>
    </lineage>
</organism>
<evidence type="ECO:0000313" key="1">
    <source>
        <dbReference type="EMBL" id="RGI69676.1"/>
    </source>
</evidence>
<evidence type="ECO:0000313" key="2">
    <source>
        <dbReference type="Proteomes" id="UP000260642"/>
    </source>
</evidence>
<dbReference type="Proteomes" id="UP000260642">
    <property type="component" value="Unassembled WGS sequence"/>
</dbReference>
<protein>
    <recommendedName>
        <fullName evidence="3">DNA-binding protein</fullName>
    </recommendedName>
</protein>
<reference evidence="1 2" key="1">
    <citation type="submission" date="2018-08" db="EMBL/GenBank/DDBJ databases">
        <title>A genome reference for cultivated species of the human gut microbiota.</title>
        <authorList>
            <person name="Zou Y."/>
            <person name="Xue W."/>
            <person name="Luo G."/>
        </authorList>
    </citation>
    <scope>NUCLEOTIDE SEQUENCE [LARGE SCALE GENOMIC DNA]</scope>
    <source>
        <strain evidence="1 2">TM10-3</strain>
    </source>
</reference>
<dbReference type="InterPro" id="IPR010093">
    <property type="entry name" value="SinI_DNA-bd"/>
</dbReference>
<comment type="caution">
    <text evidence="1">The sequence shown here is derived from an EMBL/GenBank/DDBJ whole genome shotgun (WGS) entry which is preliminary data.</text>
</comment>
<dbReference type="EMBL" id="QSOB01000004">
    <property type="protein sequence ID" value="RGI69676.1"/>
    <property type="molecule type" value="Genomic_DNA"/>
</dbReference>